<dbReference type="GO" id="GO:0016020">
    <property type="term" value="C:membrane"/>
    <property type="evidence" value="ECO:0007669"/>
    <property type="project" value="TreeGrafter"/>
</dbReference>
<accession>A0A822WP10</accession>
<evidence type="ECO:0000256" key="1">
    <source>
        <dbReference type="SAM" id="Phobius"/>
    </source>
</evidence>
<feature type="transmembrane region" description="Helical" evidence="1">
    <location>
        <begin position="307"/>
        <end position="324"/>
    </location>
</feature>
<gene>
    <name evidence="3" type="primary">oatA</name>
    <name evidence="3" type="ORF">SAMEA2273372_00881</name>
</gene>
<dbReference type="EMBL" id="FJZI01000001">
    <property type="protein sequence ID" value="CZX14421.1"/>
    <property type="molecule type" value="Genomic_DNA"/>
</dbReference>
<feature type="transmembrane region" description="Helical" evidence="1">
    <location>
        <begin position="336"/>
        <end position="358"/>
    </location>
</feature>
<dbReference type="InterPro" id="IPR002656">
    <property type="entry name" value="Acyl_transf_3_dom"/>
</dbReference>
<feature type="transmembrane region" description="Helical" evidence="1">
    <location>
        <begin position="118"/>
        <end position="136"/>
    </location>
</feature>
<dbReference type="RefSeq" id="WP_063154380.1">
    <property type="nucleotide sequence ID" value="NZ_CP039452.1"/>
</dbReference>
<protein>
    <submittedName>
        <fullName evidence="3">Acyltransferase</fullName>
        <ecNumber evidence="3">2.3.1.-</ecNumber>
    </submittedName>
</protein>
<feature type="transmembrane region" description="Helical" evidence="1">
    <location>
        <begin position="6"/>
        <end position="26"/>
    </location>
</feature>
<organism evidence="3 4">
    <name type="scientific">Enterobacter bugandensis</name>
    <dbReference type="NCBI Taxonomy" id="881260"/>
    <lineage>
        <taxon>Bacteria</taxon>
        <taxon>Pseudomonadati</taxon>
        <taxon>Pseudomonadota</taxon>
        <taxon>Gammaproteobacteria</taxon>
        <taxon>Enterobacterales</taxon>
        <taxon>Enterobacteriaceae</taxon>
        <taxon>Enterobacter</taxon>
    </lineage>
</organism>
<dbReference type="AlphaFoldDB" id="A0A822WP10"/>
<dbReference type="Proteomes" id="UP000076063">
    <property type="component" value="Unassembled WGS sequence"/>
</dbReference>
<evidence type="ECO:0000313" key="4">
    <source>
        <dbReference type="Proteomes" id="UP000076063"/>
    </source>
</evidence>
<dbReference type="InterPro" id="IPR050879">
    <property type="entry name" value="Acyltransferase_3"/>
</dbReference>
<dbReference type="Pfam" id="PF01757">
    <property type="entry name" value="Acyl_transf_3"/>
    <property type="match status" value="1"/>
</dbReference>
<evidence type="ECO:0000259" key="2">
    <source>
        <dbReference type="Pfam" id="PF01757"/>
    </source>
</evidence>
<dbReference type="PANTHER" id="PTHR23028">
    <property type="entry name" value="ACETYLTRANSFERASE"/>
    <property type="match status" value="1"/>
</dbReference>
<name>A0A822WP10_9ENTR</name>
<feature type="transmembrane region" description="Helical" evidence="1">
    <location>
        <begin position="274"/>
        <end position="295"/>
    </location>
</feature>
<dbReference type="GO" id="GO:0000271">
    <property type="term" value="P:polysaccharide biosynthetic process"/>
    <property type="evidence" value="ECO:0007669"/>
    <property type="project" value="TreeGrafter"/>
</dbReference>
<dbReference type="EC" id="2.3.1.-" evidence="3"/>
<feature type="transmembrane region" description="Helical" evidence="1">
    <location>
        <begin position="76"/>
        <end position="97"/>
    </location>
</feature>
<reference evidence="3 4" key="1">
    <citation type="submission" date="2016-03" db="EMBL/GenBank/DDBJ databases">
        <authorList>
            <consortium name="Pathogen Informatics"/>
        </authorList>
    </citation>
    <scope>NUCLEOTIDE SEQUENCE [LARGE SCALE GENOMIC DNA]</scope>
    <source>
        <strain evidence="4">e1527</strain>
    </source>
</reference>
<evidence type="ECO:0000313" key="3">
    <source>
        <dbReference type="EMBL" id="CZX14421.1"/>
    </source>
</evidence>
<keyword evidence="3" id="KW-0808">Transferase</keyword>
<proteinExistence type="predicted"/>
<keyword evidence="3" id="KW-0012">Acyltransferase</keyword>
<feature type="transmembrane region" description="Helical" evidence="1">
    <location>
        <begin position="46"/>
        <end position="64"/>
    </location>
</feature>
<sequence length="377" mass="43674">MDLYFSIYLVFTCLALAIVIFSLPLFKFIDEDTEPTRSNSIDGMRYVLASFVIFHHMDCAYTFIKKGNWAPTSDLLLYFGRYGVALFFMITAFLFWGKIRKANEVDWIELYKKRLYRIAPLSVFCSIAALSLLFLLTERNEFSLSVINNALSWFDLGLWNDKPPVTTFQYPFMALAGVTWTLRWEWIFYFSLPLLYMFKKWSFELTIFLFAFSVYFLPGFTNDSSLWSYFFTGMLCREIKDRIVITKKLANAALICTILITLLAQPTLYGPSEKLFLCAIFFSVVSGANLFGFLITKAAIRLGAISYSLYLTQGLILFPLILHFKTNNEPELNVHTFVILVLCYAAICLLSSITYHFIERPFIKKMSISSIKKVYEK</sequence>
<dbReference type="GO" id="GO:0016747">
    <property type="term" value="F:acyltransferase activity, transferring groups other than amino-acyl groups"/>
    <property type="evidence" value="ECO:0007669"/>
    <property type="project" value="InterPro"/>
</dbReference>
<feature type="transmembrane region" description="Helical" evidence="1">
    <location>
        <begin position="249"/>
        <end position="268"/>
    </location>
</feature>
<dbReference type="PANTHER" id="PTHR23028:SF53">
    <property type="entry name" value="ACYL_TRANSF_3 DOMAIN-CONTAINING PROTEIN"/>
    <property type="match status" value="1"/>
</dbReference>
<keyword evidence="1" id="KW-1133">Transmembrane helix</keyword>
<keyword evidence="1" id="KW-0812">Transmembrane</keyword>
<feature type="transmembrane region" description="Helical" evidence="1">
    <location>
        <begin position="201"/>
        <end position="218"/>
    </location>
</feature>
<keyword evidence="1" id="KW-0472">Membrane</keyword>
<comment type="caution">
    <text evidence="3">The sequence shown here is derived from an EMBL/GenBank/DDBJ whole genome shotgun (WGS) entry which is preliminary data.</text>
</comment>
<feature type="domain" description="Acyltransferase 3" evidence="2">
    <location>
        <begin position="39"/>
        <end position="353"/>
    </location>
</feature>